<evidence type="ECO:0000256" key="1">
    <source>
        <dbReference type="SAM" id="Phobius"/>
    </source>
</evidence>
<proteinExistence type="predicted"/>
<dbReference type="Proteomes" id="UP000078124">
    <property type="component" value="Unassembled WGS sequence"/>
</dbReference>
<accession>A0A8G2A2R1</accession>
<gene>
    <name evidence="2" type="ORF">SAMEA2273876_05628</name>
</gene>
<feature type="transmembrane region" description="Helical" evidence="1">
    <location>
        <begin position="51"/>
        <end position="73"/>
    </location>
</feature>
<dbReference type="AlphaFoldDB" id="A0A8G2A2R1"/>
<name>A0A8G2A2R1_RAOPL</name>
<protein>
    <submittedName>
        <fullName evidence="2">Uncharacterized protein</fullName>
    </submittedName>
</protein>
<evidence type="ECO:0000313" key="3">
    <source>
        <dbReference type="Proteomes" id="UP000078124"/>
    </source>
</evidence>
<organism evidence="2 3">
    <name type="scientific">Raoultella planticola</name>
    <name type="common">Klebsiella planticola</name>
    <dbReference type="NCBI Taxonomy" id="575"/>
    <lineage>
        <taxon>Bacteria</taxon>
        <taxon>Pseudomonadati</taxon>
        <taxon>Pseudomonadota</taxon>
        <taxon>Gammaproteobacteria</taxon>
        <taxon>Enterobacterales</taxon>
        <taxon>Enterobacteriaceae</taxon>
        <taxon>Klebsiella/Raoultella group</taxon>
        <taxon>Raoultella</taxon>
    </lineage>
</organism>
<keyword evidence="1" id="KW-1133">Transmembrane helix</keyword>
<dbReference type="EMBL" id="FLAC01000052">
    <property type="protein sequence ID" value="SAQ15331.1"/>
    <property type="molecule type" value="Genomic_DNA"/>
</dbReference>
<sequence>MKYQSLLQRFLMTVLIWFFAIFIMALAIFFSIRVFAFYWIGGDFLFSYVDIVRALKIAVYCSLLCSLVSWVLYRNNKKNNR</sequence>
<evidence type="ECO:0000313" key="2">
    <source>
        <dbReference type="EMBL" id="SAQ15331.1"/>
    </source>
</evidence>
<keyword evidence="1" id="KW-0812">Transmembrane</keyword>
<reference evidence="2 3" key="1">
    <citation type="submission" date="2016-05" db="EMBL/GenBank/DDBJ databases">
        <authorList>
            <consortium name="Pathogen Informatics"/>
        </authorList>
    </citation>
    <scope>NUCLEOTIDE SEQUENCE [LARGE SCALE GENOMIC DNA]</scope>
    <source>
        <strain evidence="2 3">2880STDY5682802</strain>
    </source>
</reference>
<keyword evidence="1" id="KW-0472">Membrane</keyword>
<comment type="caution">
    <text evidence="2">The sequence shown here is derived from an EMBL/GenBank/DDBJ whole genome shotgun (WGS) entry which is preliminary data.</text>
</comment>
<feature type="transmembrane region" description="Helical" evidence="1">
    <location>
        <begin position="12"/>
        <end position="39"/>
    </location>
</feature>